<evidence type="ECO:0000313" key="3">
    <source>
        <dbReference type="Proteomes" id="UP000637788"/>
    </source>
</evidence>
<dbReference type="SUPFAM" id="SSF46785">
    <property type="entry name" value="Winged helix' DNA-binding domain"/>
    <property type="match status" value="1"/>
</dbReference>
<dbReference type="AlphaFoldDB" id="A0A917R290"/>
<evidence type="ECO:0000256" key="1">
    <source>
        <dbReference type="SAM" id="MobiDB-lite"/>
    </source>
</evidence>
<accession>A0A917R290</accession>
<protein>
    <recommendedName>
        <fullName evidence="4">HTH marR-type domain-containing protein</fullName>
    </recommendedName>
</protein>
<feature type="region of interest" description="Disordered" evidence="1">
    <location>
        <begin position="109"/>
        <end position="130"/>
    </location>
</feature>
<evidence type="ECO:0000313" key="2">
    <source>
        <dbReference type="EMBL" id="GGK83783.1"/>
    </source>
</evidence>
<keyword evidence="3" id="KW-1185">Reference proteome</keyword>
<dbReference type="InterPro" id="IPR036388">
    <property type="entry name" value="WH-like_DNA-bd_sf"/>
</dbReference>
<reference evidence="2" key="1">
    <citation type="journal article" date="2014" name="Int. J. Syst. Evol. Microbiol.">
        <title>Complete genome sequence of Corynebacterium casei LMG S-19264T (=DSM 44701T), isolated from a smear-ripened cheese.</title>
        <authorList>
            <consortium name="US DOE Joint Genome Institute (JGI-PGF)"/>
            <person name="Walter F."/>
            <person name="Albersmeier A."/>
            <person name="Kalinowski J."/>
            <person name="Ruckert C."/>
        </authorList>
    </citation>
    <scope>NUCLEOTIDE SEQUENCE</scope>
    <source>
        <strain evidence="2">JCM 3035</strain>
    </source>
</reference>
<dbReference type="RefSeq" id="WP_189324175.1">
    <property type="nucleotide sequence ID" value="NZ_BMPQ01000013.1"/>
</dbReference>
<organism evidence="2 3">
    <name type="scientific">Streptomyces flaveus</name>
    <dbReference type="NCBI Taxonomy" id="66370"/>
    <lineage>
        <taxon>Bacteria</taxon>
        <taxon>Bacillati</taxon>
        <taxon>Actinomycetota</taxon>
        <taxon>Actinomycetes</taxon>
        <taxon>Kitasatosporales</taxon>
        <taxon>Streptomycetaceae</taxon>
        <taxon>Streptomyces</taxon>
        <taxon>Streptomyces aurantiacus group</taxon>
    </lineage>
</organism>
<sequence length="130" mass="13420">MSQTAGESLRSLRRTNQEQLLALLLDQGPLRRAAPARPAGASHTTVSAIVDELPARGLVAKAEGKPIADLDGRAGDQPSVNPRAVVVAGMNHTFDDAWGHLGDLAAREAASAGTPLDPTAVRPSRSPSTG</sequence>
<name>A0A917R290_9ACTN</name>
<proteinExistence type="predicted"/>
<dbReference type="EMBL" id="BMPQ01000013">
    <property type="protein sequence ID" value="GGK83783.1"/>
    <property type="molecule type" value="Genomic_DNA"/>
</dbReference>
<evidence type="ECO:0008006" key="4">
    <source>
        <dbReference type="Google" id="ProtNLM"/>
    </source>
</evidence>
<reference evidence="2" key="2">
    <citation type="submission" date="2020-09" db="EMBL/GenBank/DDBJ databases">
        <authorList>
            <person name="Sun Q."/>
            <person name="Ohkuma M."/>
        </authorList>
    </citation>
    <scope>NUCLEOTIDE SEQUENCE</scope>
    <source>
        <strain evidence="2">JCM 3035</strain>
    </source>
</reference>
<comment type="caution">
    <text evidence="2">The sequence shown here is derived from an EMBL/GenBank/DDBJ whole genome shotgun (WGS) entry which is preliminary data.</text>
</comment>
<gene>
    <name evidence="2" type="ORF">GCM10010094_51200</name>
</gene>
<dbReference type="Gene3D" id="1.10.10.10">
    <property type="entry name" value="Winged helix-like DNA-binding domain superfamily/Winged helix DNA-binding domain"/>
    <property type="match status" value="1"/>
</dbReference>
<dbReference type="InterPro" id="IPR036390">
    <property type="entry name" value="WH_DNA-bd_sf"/>
</dbReference>
<dbReference type="Proteomes" id="UP000637788">
    <property type="component" value="Unassembled WGS sequence"/>
</dbReference>